<keyword evidence="2" id="KW-1185">Reference proteome</keyword>
<dbReference type="EMBL" id="MU275984">
    <property type="protein sequence ID" value="KAI0044409.1"/>
    <property type="molecule type" value="Genomic_DNA"/>
</dbReference>
<accession>A0ACB8RJJ5</accession>
<comment type="caution">
    <text evidence="1">The sequence shown here is derived from an EMBL/GenBank/DDBJ whole genome shotgun (WGS) entry which is preliminary data.</text>
</comment>
<evidence type="ECO:0000313" key="1">
    <source>
        <dbReference type="EMBL" id="KAI0044409.1"/>
    </source>
</evidence>
<evidence type="ECO:0000313" key="2">
    <source>
        <dbReference type="Proteomes" id="UP000814033"/>
    </source>
</evidence>
<sequence>MSCENCYKGHLLPGQPRGQLVDGAYFSPAVATNTLQSAAPKKAVVLLTDIFGLSIPNPRLMADAFAERLGVDVWVPDVFNGTPLRRPPVSANSLEPLMADRAGVKRTWWQTFRLVSTLLPAAPAFYSNRPAVCDARLEAFLERLRTEKAYDRIGAVGYCWGGSMAVRAAAKSLFNTLVICHPGALGEHQIRGIQVPVSWALAEDDDGFPEKNRALAESVLAQRRGSDAVEYEFKVYKGTAHGFAARPNLKVPDVKAGFEGARDQAVAWFEKTL</sequence>
<protein>
    <submittedName>
        <fullName evidence="1">Dienelactone hydrolase endo-1-3,1,4-beta-D-glucanase</fullName>
    </submittedName>
</protein>
<keyword evidence="1" id="KW-0378">Hydrolase</keyword>
<dbReference type="Proteomes" id="UP000814033">
    <property type="component" value="Unassembled WGS sequence"/>
</dbReference>
<gene>
    <name evidence="1" type="ORF">FA95DRAFT_1497090</name>
</gene>
<name>A0ACB8RJJ5_9AGAM</name>
<organism evidence="1 2">
    <name type="scientific">Auriscalpium vulgare</name>
    <dbReference type="NCBI Taxonomy" id="40419"/>
    <lineage>
        <taxon>Eukaryota</taxon>
        <taxon>Fungi</taxon>
        <taxon>Dikarya</taxon>
        <taxon>Basidiomycota</taxon>
        <taxon>Agaricomycotina</taxon>
        <taxon>Agaricomycetes</taxon>
        <taxon>Russulales</taxon>
        <taxon>Auriscalpiaceae</taxon>
        <taxon>Auriscalpium</taxon>
    </lineage>
</organism>
<proteinExistence type="predicted"/>
<reference evidence="1" key="2">
    <citation type="journal article" date="2022" name="New Phytol.">
        <title>Evolutionary transition to the ectomycorrhizal habit in the genomes of a hyperdiverse lineage of mushroom-forming fungi.</title>
        <authorList>
            <person name="Looney B."/>
            <person name="Miyauchi S."/>
            <person name="Morin E."/>
            <person name="Drula E."/>
            <person name="Courty P.E."/>
            <person name="Kohler A."/>
            <person name="Kuo A."/>
            <person name="LaButti K."/>
            <person name="Pangilinan J."/>
            <person name="Lipzen A."/>
            <person name="Riley R."/>
            <person name="Andreopoulos W."/>
            <person name="He G."/>
            <person name="Johnson J."/>
            <person name="Nolan M."/>
            <person name="Tritt A."/>
            <person name="Barry K.W."/>
            <person name="Grigoriev I.V."/>
            <person name="Nagy L.G."/>
            <person name="Hibbett D."/>
            <person name="Henrissat B."/>
            <person name="Matheny P.B."/>
            <person name="Labbe J."/>
            <person name="Martin F.M."/>
        </authorList>
    </citation>
    <scope>NUCLEOTIDE SEQUENCE</scope>
    <source>
        <strain evidence="1">FP105234-sp</strain>
    </source>
</reference>
<reference evidence="1" key="1">
    <citation type="submission" date="2021-02" db="EMBL/GenBank/DDBJ databases">
        <authorList>
            <consortium name="DOE Joint Genome Institute"/>
            <person name="Ahrendt S."/>
            <person name="Looney B.P."/>
            <person name="Miyauchi S."/>
            <person name="Morin E."/>
            <person name="Drula E."/>
            <person name="Courty P.E."/>
            <person name="Chicoki N."/>
            <person name="Fauchery L."/>
            <person name="Kohler A."/>
            <person name="Kuo A."/>
            <person name="Labutti K."/>
            <person name="Pangilinan J."/>
            <person name="Lipzen A."/>
            <person name="Riley R."/>
            <person name="Andreopoulos W."/>
            <person name="He G."/>
            <person name="Johnson J."/>
            <person name="Barry K.W."/>
            <person name="Grigoriev I.V."/>
            <person name="Nagy L."/>
            <person name="Hibbett D."/>
            <person name="Henrissat B."/>
            <person name="Matheny P.B."/>
            <person name="Labbe J."/>
            <person name="Martin F."/>
        </authorList>
    </citation>
    <scope>NUCLEOTIDE SEQUENCE</scope>
    <source>
        <strain evidence="1">FP105234-sp</strain>
    </source>
</reference>